<evidence type="ECO:0000256" key="8">
    <source>
        <dbReference type="SAM" id="MobiDB-lite"/>
    </source>
</evidence>
<dbReference type="InterPro" id="IPR003439">
    <property type="entry name" value="ABC_transporter-like_ATP-bd"/>
</dbReference>
<dbReference type="PROSITE" id="PS50893">
    <property type="entry name" value="ABC_TRANSPORTER_2"/>
    <property type="match status" value="1"/>
</dbReference>
<evidence type="ECO:0000259" key="9">
    <source>
        <dbReference type="PROSITE" id="PS50893"/>
    </source>
</evidence>
<dbReference type="FunFam" id="3.40.50.300:FF:000016">
    <property type="entry name" value="Oligopeptide ABC transporter ATP-binding component"/>
    <property type="match status" value="1"/>
</dbReference>
<dbReference type="GO" id="GO:0015833">
    <property type="term" value="P:peptide transport"/>
    <property type="evidence" value="ECO:0007669"/>
    <property type="project" value="InterPro"/>
</dbReference>
<evidence type="ECO:0000313" key="11">
    <source>
        <dbReference type="EMBL" id="SHF76133.1"/>
    </source>
</evidence>
<dbReference type="NCBIfam" id="TIGR01727">
    <property type="entry name" value="oligo_HPY"/>
    <property type="match status" value="1"/>
</dbReference>
<dbReference type="EMBL" id="LAJF01000060">
    <property type="protein sequence ID" value="KKB85183.1"/>
    <property type="molecule type" value="Genomic_DNA"/>
</dbReference>
<dbReference type="Gene3D" id="3.40.50.300">
    <property type="entry name" value="P-loop containing nucleotide triphosphate hydrolases"/>
    <property type="match status" value="1"/>
</dbReference>
<dbReference type="PANTHER" id="PTHR43297:SF2">
    <property type="entry name" value="DIPEPTIDE TRANSPORT ATP-BINDING PROTEIN DPPD"/>
    <property type="match status" value="1"/>
</dbReference>
<keyword evidence="5" id="KW-0547">Nucleotide-binding</keyword>
<dbReference type="InterPro" id="IPR025662">
    <property type="entry name" value="Sigma_54_int_dom_ATP-bd_1"/>
</dbReference>
<dbReference type="RefSeq" id="WP_046134700.1">
    <property type="nucleotide sequence ID" value="NZ_FQVC01000013.1"/>
</dbReference>
<evidence type="ECO:0000313" key="13">
    <source>
        <dbReference type="Proteomes" id="UP000184533"/>
    </source>
</evidence>
<feature type="domain" description="ABC transporter" evidence="9">
    <location>
        <begin position="7"/>
        <end position="257"/>
    </location>
</feature>
<dbReference type="OrthoDB" id="9815712at2"/>
<keyword evidence="3" id="KW-0813">Transport</keyword>
<sequence length="332" mass="35479">MARQNVLSVENVSVSFPGNSGDLIVVDDVSFTLAAGESLVIAGESGSGKSMICQSLLGILPPQAKVSGTRIDWLGRDLLQAGDKDWRTIRGAEIAMIFQDPTAALNPLITVEHQIGDAIRDHRKCSRAEARARTIEVLGMAGFPEPEHRMKSYPSELSGGLRQRVAIALALSCGPKLIIADEATTNLDVSIQAQIVTLLKKLQQDLGLALIFVTHDLGLAAQVGDNLLVMYAGHAVEQGGVRQVLDDPCHPYTRGLLRSAPTLQSSRANPLRPIPGQAPKPGSIGKGSPFRSRCPVVVDGVCEVMRAPWTNVAPGHDVACHRFARDGREGVQ</sequence>
<dbReference type="EMBL" id="FQVC01000013">
    <property type="protein sequence ID" value="SHF76133.1"/>
    <property type="molecule type" value="Genomic_DNA"/>
</dbReference>
<dbReference type="InterPro" id="IPR027417">
    <property type="entry name" value="P-loop_NTPase"/>
</dbReference>
<dbReference type="Proteomes" id="UP000033608">
    <property type="component" value="Unassembled WGS sequence"/>
</dbReference>
<feature type="region of interest" description="Disordered" evidence="8">
    <location>
        <begin position="264"/>
        <end position="287"/>
    </location>
</feature>
<dbReference type="AlphaFoldDB" id="A0A0F5LS73"/>
<dbReference type="PATRIC" id="fig|1121477.3.peg.2607"/>
<dbReference type="SUPFAM" id="SSF52540">
    <property type="entry name" value="P-loop containing nucleoside triphosphate hydrolases"/>
    <property type="match status" value="1"/>
</dbReference>
<dbReference type="Pfam" id="PF08352">
    <property type="entry name" value="oligo_HPY"/>
    <property type="match status" value="1"/>
</dbReference>
<keyword evidence="7" id="KW-0472">Membrane</keyword>
<protein>
    <submittedName>
        <fullName evidence="11">Peptide/nickel transport system ATP-binding protein</fullName>
    </submittedName>
</protein>
<proteinExistence type="inferred from homology"/>
<dbReference type="InterPro" id="IPR013563">
    <property type="entry name" value="Oligopep_ABC_C"/>
</dbReference>
<keyword evidence="6 11" id="KW-0067">ATP-binding</keyword>
<evidence type="ECO:0000256" key="7">
    <source>
        <dbReference type="ARBA" id="ARBA00023136"/>
    </source>
</evidence>
<dbReference type="CDD" id="cd03257">
    <property type="entry name" value="ABC_NikE_OppD_transporters"/>
    <property type="match status" value="1"/>
</dbReference>
<dbReference type="STRING" id="1121477.SAMN02745223_03475"/>
<dbReference type="GO" id="GO:0005886">
    <property type="term" value="C:plasma membrane"/>
    <property type="evidence" value="ECO:0007669"/>
    <property type="project" value="UniProtKB-SubCell"/>
</dbReference>
<dbReference type="Pfam" id="PF00005">
    <property type="entry name" value="ABC_tran"/>
    <property type="match status" value="1"/>
</dbReference>
<comment type="subcellular location">
    <subcellularLocation>
        <location evidence="1">Cell inner membrane</location>
        <topology evidence="1">Peripheral membrane protein</topology>
    </subcellularLocation>
</comment>
<comment type="similarity">
    <text evidence="2">Belongs to the ABC transporter superfamily.</text>
</comment>
<dbReference type="GO" id="GO:0005524">
    <property type="term" value="F:ATP binding"/>
    <property type="evidence" value="ECO:0007669"/>
    <property type="project" value="UniProtKB-KW"/>
</dbReference>
<dbReference type="Proteomes" id="UP000184533">
    <property type="component" value="Unassembled WGS sequence"/>
</dbReference>
<evidence type="ECO:0000313" key="10">
    <source>
        <dbReference type="EMBL" id="KKB85183.1"/>
    </source>
</evidence>
<name>A0A0F5LS73_9HYPH</name>
<evidence type="ECO:0000256" key="3">
    <source>
        <dbReference type="ARBA" id="ARBA00022448"/>
    </source>
</evidence>
<dbReference type="SMART" id="SM00382">
    <property type="entry name" value="AAA"/>
    <property type="match status" value="1"/>
</dbReference>
<dbReference type="InterPro" id="IPR003593">
    <property type="entry name" value="AAA+_ATPase"/>
</dbReference>
<gene>
    <name evidence="11" type="ORF">SAMN02745223_03475</name>
    <name evidence="10" type="ORF">VW29_07595</name>
</gene>
<reference evidence="11 13" key="2">
    <citation type="submission" date="2016-11" db="EMBL/GenBank/DDBJ databases">
        <authorList>
            <person name="Jaros S."/>
            <person name="Januszkiewicz K."/>
            <person name="Wedrychowicz H."/>
        </authorList>
    </citation>
    <scope>NUCLEOTIDE SEQUENCE [LARGE SCALE GENOMIC DNA]</scope>
    <source>
        <strain evidence="11 13">DSM 17137</strain>
    </source>
</reference>
<evidence type="ECO:0000256" key="2">
    <source>
        <dbReference type="ARBA" id="ARBA00005417"/>
    </source>
</evidence>
<keyword evidence="12" id="KW-1185">Reference proteome</keyword>
<dbReference type="InterPro" id="IPR050388">
    <property type="entry name" value="ABC_Ni/Peptide_Import"/>
</dbReference>
<evidence type="ECO:0000313" key="12">
    <source>
        <dbReference type="Proteomes" id="UP000033608"/>
    </source>
</evidence>
<accession>A0A0F5LS73</accession>
<evidence type="ECO:0000256" key="4">
    <source>
        <dbReference type="ARBA" id="ARBA00022475"/>
    </source>
</evidence>
<keyword evidence="4" id="KW-1003">Cell membrane</keyword>
<dbReference type="GO" id="GO:0055085">
    <property type="term" value="P:transmembrane transport"/>
    <property type="evidence" value="ECO:0007669"/>
    <property type="project" value="UniProtKB-ARBA"/>
</dbReference>
<evidence type="ECO:0000256" key="5">
    <source>
        <dbReference type="ARBA" id="ARBA00022741"/>
    </source>
</evidence>
<reference evidence="10 12" key="1">
    <citation type="submission" date="2015-03" db="EMBL/GenBank/DDBJ databases">
        <authorList>
            <person name="Hassan Y.I."/>
            <person name="Lepp D."/>
            <person name="Zhou T."/>
        </authorList>
    </citation>
    <scope>NUCLEOTIDE SEQUENCE [LARGE SCALE GENOMIC DNA]</scope>
    <source>
        <strain evidence="10 12">DSM 17137</strain>
    </source>
</reference>
<organism evidence="10 12">
    <name type="scientific">Devosia limi DSM 17137</name>
    <dbReference type="NCBI Taxonomy" id="1121477"/>
    <lineage>
        <taxon>Bacteria</taxon>
        <taxon>Pseudomonadati</taxon>
        <taxon>Pseudomonadota</taxon>
        <taxon>Alphaproteobacteria</taxon>
        <taxon>Hyphomicrobiales</taxon>
        <taxon>Devosiaceae</taxon>
        <taxon>Devosia</taxon>
    </lineage>
</organism>
<dbReference type="PANTHER" id="PTHR43297">
    <property type="entry name" value="OLIGOPEPTIDE TRANSPORT ATP-BINDING PROTEIN APPD"/>
    <property type="match status" value="1"/>
</dbReference>
<dbReference type="PROSITE" id="PS00675">
    <property type="entry name" value="SIGMA54_INTERACT_1"/>
    <property type="match status" value="1"/>
</dbReference>
<evidence type="ECO:0000256" key="6">
    <source>
        <dbReference type="ARBA" id="ARBA00022840"/>
    </source>
</evidence>
<dbReference type="GO" id="GO:0016887">
    <property type="term" value="F:ATP hydrolysis activity"/>
    <property type="evidence" value="ECO:0007669"/>
    <property type="project" value="InterPro"/>
</dbReference>
<evidence type="ECO:0000256" key="1">
    <source>
        <dbReference type="ARBA" id="ARBA00004417"/>
    </source>
</evidence>